<comment type="subcellular location">
    <subcellularLocation>
        <location evidence="1">Cell membrane</location>
    </subcellularLocation>
</comment>
<feature type="transmembrane region" description="Helical" evidence="8">
    <location>
        <begin position="47"/>
        <end position="68"/>
    </location>
</feature>
<evidence type="ECO:0000313" key="11">
    <source>
        <dbReference type="Proteomes" id="UP000286268"/>
    </source>
</evidence>
<dbReference type="PANTHER" id="PTHR30576">
    <property type="entry name" value="COLANIC BIOSYNTHESIS UDP-GLUCOSE LIPID CARRIER TRANSFERASE"/>
    <property type="match status" value="1"/>
</dbReference>
<keyword evidence="5 8" id="KW-0812">Transmembrane</keyword>
<evidence type="ECO:0000313" key="10">
    <source>
        <dbReference type="EMBL" id="QAA34767.1"/>
    </source>
</evidence>
<dbReference type="PANTHER" id="PTHR30576:SF4">
    <property type="entry name" value="UNDECAPRENYL-PHOSPHATE GALACTOSE PHOSPHOTRANSFERASE"/>
    <property type="match status" value="1"/>
</dbReference>
<comment type="similarity">
    <text evidence="2">Belongs to the bacterial sugar transferase family.</text>
</comment>
<dbReference type="Proteomes" id="UP000286268">
    <property type="component" value="Chromosome"/>
</dbReference>
<dbReference type="InterPro" id="IPR003362">
    <property type="entry name" value="Bact_transf"/>
</dbReference>
<evidence type="ECO:0000256" key="1">
    <source>
        <dbReference type="ARBA" id="ARBA00004236"/>
    </source>
</evidence>
<evidence type="ECO:0000256" key="5">
    <source>
        <dbReference type="ARBA" id="ARBA00022692"/>
    </source>
</evidence>
<evidence type="ECO:0000256" key="7">
    <source>
        <dbReference type="ARBA" id="ARBA00023136"/>
    </source>
</evidence>
<dbReference type="OrthoDB" id="9808602at2"/>
<accession>A0A410E098</accession>
<keyword evidence="4" id="KW-0808">Transferase</keyword>
<keyword evidence="6 8" id="KW-1133">Transmembrane helix</keyword>
<reference evidence="10 11" key="1">
    <citation type="submission" date="2018-01" db="EMBL/GenBank/DDBJ databases">
        <title>Genome Sequencing and Assembly of Anaerobacter polyendosporus strain CT4.</title>
        <authorList>
            <person name="Tachaapaikoon C."/>
            <person name="Sutheeworapong S."/>
            <person name="Jenjaroenpun P."/>
            <person name="Wongsurawat T."/>
            <person name="Nookeaw I."/>
            <person name="Cheawchanlertfa P."/>
            <person name="Kosugi A."/>
            <person name="Cheevadhanarak S."/>
            <person name="Ratanakhanokchai K."/>
        </authorList>
    </citation>
    <scope>NUCLEOTIDE SEQUENCE [LARGE SCALE GENOMIC DNA]</scope>
    <source>
        <strain evidence="10 11">CT4</strain>
    </source>
</reference>
<evidence type="ECO:0000256" key="8">
    <source>
        <dbReference type="SAM" id="Phobius"/>
    </source>
</evidence>
<dbReference type="RefSeq" id="WP_128215479.1">
    <property type="nucleotide sequence ID" value="NZ_CP025746.1"/>
</dbReference>
<evidence type="ECO:0000256" key="6">
    <source>
        <dbReference type="ARBA" id="ARBA00022989"/>
    </source>
</evidence>
<dbReference type="GO" id="GO:0016780">
    <property type="term" value="F:phosphotransferase activity, for other substituted phosphate groups"/>
    <property type="evidence" value="ECO:0007669"/>
    <property type="project" value="TreeGrafter"/>
</dbReference>
<keyword evidence="3" id="KW-1003">Cell membrane</keyword>
<dbReference type="Pfam" id="PF02397">
    <property type="entry name" value="Bac_transf"/>
    <property type="match status" value="1"/>
</dbReference>
<keyword evidence="7 8" id="KW-0472">Membrane</keyword>
<dbReference type="KEGG" id="cmah:C1I91_25755"/>
<proteinExistence type="inferred from homology"/>
<protein>
    <submittedName>
        <fullName evidence="10">Exopolysaccharide biosynthesis protein</fullName>
    </submittedName>
</protein>
<evidence type="ECO:0000256" key="2">
    <source>
        <dbReference type="ARBA" id="ARBA00006464"/>
    </source>
</evidence>
<gene>
    <name evidence="10" type="ORF">C1I91_25755</name>
</gene>
<keyword evidence="11" id="KW-1185">Reference proteome</keyword>
<evidence type="ECO:0000259" key="9">
    <source>
        <dbReference type="Pfam" id="PF02397"/>
    </source>
</evidence>
<dbReference type="EMBL" id="CP025746">
    <property type="protein sequence ID" value="QAA34767.1"/>
    <property type="molecule type" value="Genomic_DNA"/>
</dbReference>
<evidence type="ECO:0000256" key="4">
    <source>
        <dbReference type="ARBA" id="ARBA00022679"/>
    </source>
</evidence>
<dbReference type="GO" id="GO:0005886">
    <property type="term" value="C:plasma membrane"/>
    <property type="evidence" value="ECO:0007669"/>
    <property type="project" value="UniProtKB-SubCell"/>
</dbReference>
<name>A0A410E098_9CLOT</name>
<organism evidence="10 11">
    <name type="scientific">Clostridium manihotivorum</name>
    <dbReference type="NCBI Taxonomy" id="2320868"/>
    <lineage>
        <taxon>Bacteria</taxon>
        <taxon>Bacillati</taxon>
        <taxon>Bacillota</taxon>
        <taxon>Clostridia</taxon>
        <taxon>Eubacteriales</taxon>
        <taxon>Clostridiaceae</taxon>
        <taxon>Clostridium</taxon>
    </lineage>
</organism>
<dbReference type="AlphaFoldDB" id="A0A410E098"/>
<evidence type="ECO:0000256" key="3">
    <source>
        <dbReference type="ARBA" id="ARBA00022475"/>
    </source>
</evidence>
<feature type="domain" description="Bacterial sugar transferase" evidence="9">
    <location>
        <begin position="42"/>
        <end position="231"/>
    </location>
</feature>
<sequence>MASGIENSLLEDEVDFNEKKHYDEIKDNSDIGVNEFIYLYIKRLFDFFSALILLVTISPVLLIICVAIKLDSKGPIFFEHSRLGKCGKLFKVYKFRTMVYNAAEVFNNFTPEQKAEFEKNFKLDNDPRITKLGKFLRKTSLDELPQLINIIKGDLSVVGPRPIVQKEVVKYGAHAEKLFTVKPGLTGYWQANGRSSTSYEERVKMDMYYIDNRTTWLDIKLIFKTVMSVIKKDGAM</sequence>